<proteinExistence type="predicted"/>
<name>A0A3M7RX05_BRAPC</name>
<accession>A0A3M7RX05</accession>
<evidence type="ECO:0000313" key="2">
    <source>
        <dbReference type="Proteomes" id="UP000276133"/>
    </source>
</evidence>
<dbReference type="AlphaFoldDB" id="A0A3M7RX05"/>
<gene>
    <name evidence="1" type="ORF">BpHYR1_020863</name>
</gene>
<evidence type="ECO:0000313" key="1">
    <source>
        <dbReference type="EMBL" id="RNA28012.1"/>
    </source>
</evidence>
<protein>
    <submittedName>
        <fullName evidence="1">Uncharacterized protein</fullName>
    </submittedName>
</protein>
<comment type="caution">
    <text evidence="1">The sequence shown here is derived from an EMBL/GenBank/DDBJ whole genome shotgun (WGS) entry which is preliminary data.</text>
</comment>
<keyword evidence="2" id="KW-1185">Reference proteome</keyword>
<sequence length="557" mass="64771">MLKSKKSENFFKNYTACADDFHFKLGIFVQKKLADEFFEVFNLKETKNSFEYLKSFVISTYSFAVGEFFTNQISKQILFDIFSYVTHIQVLNQNETFNSLDEFCIYQSDKNSGNKWNVAIYTIKKNSTVNIDSSNSFRMCDRQRSCILDRNTISFGDIEPVIKSTILHFESRVFTIAYEILKLVLKEYSSSTVAKKRYLNQIENFFKANYCNNYFESDYELQANDYLTLTKEDFCQKFDLISPSIDKKVQLQINHSQECVFFWGDCYHDKVLPTNSFLTFFPPGIECQLENQTGICLGDRCVTQDLFNMYIHRPLSENAFSSGNPPSSRVFSQGFQKIEFQTTNLKSREATSENWISDMSIKENDEISSEYKDHPKSTFSEIKSQFTTAITLSDIKNTNTQNFNEPLSKSIFSLISTKISIPNSKTNIESKATKTTRITKTNPRKANSNTNSDDEFDLIYLSLKFLLFKIQKAYHWFSFFTRYQCLGRWPSIKKIIKSTSCILRTSKTDLLDLMISDVKSQNIFFNCVYLNDFSNKKALSSIHNLVNFEDYGFRNAN</sequence>
<organism evidence="1 2">
    <name type="scientific">Brachionus plicatilis</name>
    <name type="common">Marine rotifer</name>
    <name type="synonym">Brachionus muelleri</name>
    <dbReference type="NCBI Taxonomy" id="10195"/>
    <lineage>
        <taxon>Eukaryota</taxon>
        <taxon>Metazoa</taxon>
        <taxon>Spiralia</taxon>
        <taxon>Gnathifera</taxon>
        <taxon>Rotifera</taxon>
        <taxon>Eurotatoria</taxon>
        <taxon>Monogononta</taxon>
        <taxon>Pseudotrocha</taxon>
        <taxon>Ploima</taxon>
        <taxon>Brachionidae</taxon>
        <taxon>Brachionus</taxon>
    </lineage>
</organism>
<dbReference type="EMBL" id="REGN01002449">
    <property type="protein sequence ID" value="RNA28012.1"/>
    <property type="molecule type" value="Genomic_DNA"/>
</dbReference>
<dbReference type="Proteomes" id="UP000276133">
    <property type="component" value="Unassembled WGS sequence"/>
</dbReference>
<reference evidence="1 2" key="1">
    <citation type="journal article" date="2018" name="Sci. Rep.">
        <title>Genomic signatures of local adaptation to the degree of environmental predictability in rotifers.</title>
        <authorList>
            <person name="Franch-Gras L."/>
            <person name="Hahn C."/>
            <person name="Garcia-Roger E.M."/>
            <person name="Carmona M.J."/>
            <person name="Serra M."/>
            <person name="Gomez A."/>
        </authorList>
    </citation>
    <scope>NUCLEOTIDE SEQUENCE [LARGE SCALE GENOMIC DNA]</scope>
    <source>
        <strain evidence="1">HYR1</strain>
    </source>
</reference>
<dbReference type="OrthoDB" id="10655341at2759"/>